<accession>A0A2B7XWY2</accession>
<dbReference type="EMBL" id="PDNB01000050">
    <property type="protein sequence ID" value="PGH13078.1"/>
    <property type="molecule type" value="Genomic_DNA"/>
</dbReference>
<dbReference type="Pfam" id="PF06839">
    <property type="entry name" value="Zn_ribbon_GRF"/>
    <property type="match status" value="1"/>
</dbReference>
<feature type="compositionally biased region" description="Low complexity" evidence="6">
    <location>
        <begin position="1"/>
        <end position="27"/>
    </location>
</feature>
<evidence type="ECO:0000256" key="5">
    <source>
        <dbReference type="SAM" id="Coils"/>
    </source>
</evidence>
<proteinExistence type="predicted"/>
<feature type="compositionally biased region" description="Basic and acidic residues" evidence="6">
    <location>
        <begin position="229"/>
        <end position="239"/>
    </location>
</feature>
<gene>
    <name evidence="8" type="ORF">AJ79_03915</name>
</gene>
<feature type="region of interest" description="Disordered" evidence="6">
    <location>
        <begin position="156"/>
        <end position="197"/>
    </location>
</feature>
<evidence type="ECO:0000313" key="8">
    <source>
        <dbReference type="EMBL" id="PGH13078.1"/>
    </source>
</evidence>
<dbReference type="PANTHER" id="PTHR33680">
    <property type="entry name" value="OS07G0190500 PROTEIN"/>
    <property type="match status" value="1"/>
</dbReference>
<evidence type="ECO:0000256" key="3">
    <source>
        <dbReference type="ARBA" id="ARBA00022833"/>
    </source>
</evidence>
<keyword evidence="1" id="KW-0479">Metal-binding</keyword>
<comment type="caution">
    <text evidence="8">The sequence shown here is derived from an EMBL/GenBank/DDBJ whole genome shotgun (WGS) entry which is preliminary data.</text>
</comment>
<keyword evidence="3" id="KW-0862">Zinc</keyword>
<feature type="compositionally biased region" description="Polar residues" evidence="6">
    <location>
        <begin position="355"/>
        <end position="370"/>
    </location>
</feature>
<feature type="domain" description="GRF-type" evidence="7">
    <location>
        <begin position="52"/>
        <end position="96"/>
    </location>
</feature>
<dbReference type="OrthoDB" id="430051at2759"/>
<evidence type="ECO:0000256" key="2">
    <source>
        <dbReference type="ARBA" id="ARBA00022771"/>
    </source>
</evidence>
<evidence type="ECO:0000256" key="6">
    <source>
        <dbReference type="SAM" id="MobiDB-lite"/>
    </source>
</evidence>
<dbReference type="AlphaFoldDB" id="A0A2B7XWY2"/>
<dbReference type="PANTHER" id="PTHR33680:SF1">
    <property type="entry name" value="OS05G0489500 PROTEIN"/>
    <property type="match status" value="1"/>
</dbReference>
<dbReference type="STRING" id="1447875.A0A2B7XWY2"/>
<name>A0A2B7XWY2_9EURO</name>
<reference evidence="8 9" key="1">
    <citation type="submission" date="2017-10" db="EMBL/GenBank/DDBJ databases">
        <title>Comparative genomics in systemic dimorphic fungi from Ajellomycetaceae.</title>
        <authorList>
            <person name="Munoz J.F."/>
            <person name="Mcewen J.G."/>
            <person name="Clay O.K."/>
            <person name="Cuomo C.A."/>
        </authorList>
    </citation>
    <scope>NUCLEOTIDE SEQUENCE [LARGE SCALE GENOMIC DNA]</scope>
    <source>
        <strain evidence="8 9">UAMH5409</strain>
    </source>
</reference>
<evidence type="ECO:0000259" key="7">
    <source>
        <dbReference type="PROSITE" id="PS51999"/>
    </source>
</evidence>
<dbReference type="GO" id="GO:0008270">
    <property type="term" value="F:zinc ion binding"/>
    <property type="evidence" value="ECO:0007669"/>
    <property type="project" value="UniProtKB-KW"/>
</dbReference>
<evidence type="ECO:0000313" key="9">
    <source>
        <dbReference type="Proteomes" id="UP000223968"/>
    </source>
</evidence>
<evidence type="ECO:0000256" key="4">
    <source>
        <dbReference type="PROSITE-ProRule" id="PRU01343"/>
    </source>
</evidence>
<feature type="compositionally biased region" description="Low complexity" evidence="6">
    <location>
        <begin position="371"/>
        <end position="401"/>
    </location>
</feature>
<organism evidence="8 9">
    <name type="scientific">Helicocarpus griseus UAMH5409</name>
    <dbReference type="NCBI Taxonomy" id="1447875"/>
    <lineage>
        <taxon>Eukaryota</taxon>
        <taxon>Fungi</taxon>
        <taxon>Dikarya</taxon>
        <taxon>Ascomycota</taxon>
        <taxon>Pezizomycotina</taxon>
        <taxon>Eurotiomycetes</taxon>
        <taxon>Eurotiomycetidae</taxon>
        <taxon>Onygenales</taxon>
        <taxon>Ajellomycetaceae</taxon>
        <taxon>Helicocarpus</taxon>
    </lineage>
</organism>
<feature type="coiled-coil region" evidence="5">
    <location>
        <begin position="454"/>
        <end position="481"/>
    </location>
</feature>
<evidence type="ECO:0000256" key="1">
    <source>
        <dbReference type="ARBA" id="ARBA00022723"/>
    </source>
</evidence>
<keyword evidence="5" id="KW-0175">Coiled coil</keyword>
<sequence>MFPRHTPSTPTPTRTRNVPPSTPTTSTYLNTPLRTLFTPSRRGLFTDGVWHCNCDPRQPARHLQTRNGGRNQGRWFYTCPKPQGKQCDFFLWEDDAEVRMKEGGVVVREGGGGITTPFSATRNVYSGNESDRAGMISTSSRSLSQASIDQRTGLLTPISGRKRGRDEGGSSAGYGYEYGNESPSKKGRIGGGGDSGVVVKREEDADDEFGWDEDLEVGVVEQLASQGGEQEKDKGKESGVRQSQWREGYRTGARRKSPGWFRDGEGLFVSEDEEDAQRDLLGHDDPFIGRPASPSPIFPRQYRQHQPARDSPSTSRLSTPQTTRTTVPPSSQISTTSAATDSIDFAPPSTPTPIGFTSTSLPPYNNNLRNPSPLSTAPAAISTTTATTSLSPTLANTSTPTKSGTIVSQTLSLLSKHDIRMPPAAKRELVALLNTHHLRTQGILRRRDVTREALRSRETMIQRLRGRIEVLEAEREGLRLGRLRGRKWGRMRDEG</sequence>
<feature type="region of interest" description="Disordered" evidence="6">
    <location>
        <begin position="225"/>
        <end position="268"/>
    </location>
</feature>
<feature type="compositionally biased region" description="Low complexity" evidence="6">
    <location>
        <begin position="173"/>
        <end position="182"/>
    </location>
</feature>
<protein>
    <recommendedName>
        <fullName evidence="7">GRF-type domain-containing protein</fullName>
    </recommendedName>
</protein>
<feature type="compositionally biased region" description="Polar residues" evidence="6">
    <location>
        <begin position="311"/>
        <end position="340"/>
    </location>
</feature>
<dbReference type="Proteomes" id="UP000223968">
    <property type="component" value="Unassembled WGS sequence"/>
</dbReference>
<feature type="region of interest" description="Disordered" evidence="6">
    <location>
        <begin position="1"/>
        <end position="30"/>
    </location>
</feature>
<dbReference type="InterPro" id="IPR010666">
    <property type="entry name" value="Znf_GRF"/>
</dbReference>
<keyword evidence="9" id="KW-1185">Reference proteome</keyword>
<keyword evidence="2 4" id="KW-0863">Zinc-finger</keyword>
<dbReference type="PROSITE" id="PS51999">
    <property type="entry name" value="ZF_GRF"/>
    <property type="match status" value="1"/>
</dbReference>
<feature type="region of interest" description="Disordered" evidence="6">
    <location>
        <begin position="281"/>
        <end position="403"/>
    </location>
</feature>